<protein>
    <recommendedName>
        <fullName evidence="3">Glycosyl transferase family 2</fullName>
    </recommendedName>
</protein>
<organism evidence="1 2">
    <name type="scientific">Syntrophus gentianae</name>
    <dbReference type="NCBI Taxonomy" id="43775"/>
    <lineage>
        <taxon>Bacteria</taxon>
        <taxon>Pseudomonadati</taxon>
        <taxon>Thermodesulfobacteriota</taxon>
        <taxon>Syntrophia</taxon>
        <taxon>Syntrophales</taxon>
        <taxon>Syntrophaceae</taxon>
        <taxon>Syntrophus</taxon>
    </lineage>
</organism>
<keyword evidence="2" id="KW-1185">Reference proteome</keyword>
<reference evidence="1 2" key="1">
    <citation type="submission" date="2016-10" db="EMBL/GenBank/DDBJ databases">
        <authorList>
            <person name="de Groot N.N."/>
        </authorList>
    </citation>
    <scope>NUCLEOTIDE SEQUENCE [LARGE SCALE GENOMIC DNA]</scope>
    <source>
        <strain evidence="1 2">DSM 8423</strain>
    </source>
</reference>
<dbReference type="STRING" id="43775.SAMN04489760_11025"/>
<accession>A0A1H7XDI3</accession>
<dbReference type="InterPro" id="IPR029044">
    <property type="entry name" value="Nucleotide-diphossugar_trans"/>
</dbReference>
<dbReference type="Proteomes" id="UP000198744">
    <property type="component" value="Unassembled WGS sequence"/>
</dbReference>
<evidence type="ECO:0000313" key="1">
    <source>
        <dbReference type="EMBL" id="SEM31247.1"/>
    </source>
</evidence>
<proteinExistence type="predicted"/>
<gene>
    <name evidence="1" type="ORF">SAMN04489760_11025</name>
</gene>
<evidence type="ECO:0000313" key="2">
    <source>
        <dbReference type="Proteomes" id="UP000198744"/>
    </source>
</evidence>
<dbReference type="Gene3D" id="3.90.550.10">
    <property type="entry name" value="Spore Coat Polysaccharide Biosynthesis Protein SpsA, Chain A"/>
    <property type="match status" value="1"/>
</dbReference>
<name>A0A1H7XDI3_9BACT</name>
<evidence type="ECO:0008006" key="3">
    <source>
        <dbReference type="Google" id="ProtNLM"/>
    </source>
</evidence>
<dbReference type="SUPFAM" id="SSF53448">
    <property type="entry name" value="Nucleotide-diphospho-sugar transferases"/>
    <property type="match status" value="1"/>
</dbReference>
<dbReference type="EMBL" id="FOBS01000010">
    <property type="protein sequence ID" value="SEM31247.1"/>
    <property type="molecule type" value="Genomic_DNA"/>
</dbReference>
<dbReference type="OrthoDB" id="5391853at2"/>
<dbReference type="AlphaFoldDB" id="A0A1H7XDI3"/>
<sequence length="463" mass="52110">MNLPRAVSDYLKKCRYDASPPLNPGENSLRGIAQVVVIPALAERRYLFSTLASLACNAPEELERTLVICVVNNRPYPYTSRDSLQNNRQTLDIIQELTGGKMPSLADGDLSVKEACRQILQGGLRLAYLDASSPGREMPRKQGGVGLARKLGLDAGLTVMDYGSPRAGRLLCLDADSRVEKNYLSAVRRFYETHENLSAVIAYAHPLPEDPQLLAAIVRYEIFLRYYELGLSFAESPYAFHTIGSTMSCTVRGYVAVRGMNRREAGEDFYFLNKLTKLSSMGKISTTRVYPSPRPSQRVPFGTGQRMRDSLNGTSREDIFYNPQVFSILKAWLTGMKRCIEEGGNFTLSMAREISPLLSTFLEQNDFPHVWERISRTHRGPEKRFAHFSEWFDAFRTMKLIHYLTTTAYPALGMGSALPSLLKWTGMPLEDPIEESLAGRIPSFETQVEILQNLRRFDFLGEG</sequence>
<dbReference type="RefSeq" id="WP_093883258.1">
    <property type="nucleotide sequence ID" value="NZ_FOBS01000010.1"/>
</dbReference>